<comment type="caution">
    <text evidence="1">The sequence shown here is derived from an EMBL/GenBank/DDBJ whole genome shotgun (WGS) entry which is preliminary data.</text>
</comment>
<proteinExistence type="predicted"/>
<evidence type="ECO:0000313" key="2">
    <source>
        <dbReference type="Proteomes" id="UP001165296"/>
    </source>
</evidence>
<protein>
    <recommendedName>
        <fullName evidence="3">ABC transporter ATPase</fullName>
    </recommendedName>
</protein>
<organism evidence="1 2">
    <name type="scientific">Hymenobacter lucidus</name>
    <dbReference type="NCBI Taxonomy" id="2880930"/>
    <lineage>
        <taxon>Bacteria</taxon>
        <taxon>Pseudomonadati</taxon>
        <taxon>Bacteroidota</taxon>
        <taxon>Cytophagia</taxon>
        <taxon>Cytophagales</taxon>
        <taxon>Hymenobacteraceae</taxon>
        <taxon>Hymenobacter</taxon>
    </lineage>
</organism>
<reference evidence="1" key="1">
    <citation type="submission" date="2021-10" db="EMBL/GenBank/DDBJ databases">
        <authorList>
            <person name="Dean J.D."/>
            <person name="Kim M.K."/>
            <person name="Newey C.N."/>
            <person name="Stoker T.S."/>
            <person name="Thompson D.W."/>
            <person name="Grose J.H."/>
        </authorList>
    </citation>
    <scope>NUCLEOTIDE SEQUENCE</scope>
    <source>
        <strain evidence="1">BT178</strain>
    </source>
</reference>
<sequence>MYVPFAQLPATARIWIYQASRPFTDAEIAAVEPELQRFAAEWTSHGRTLEASAAILHHQFLVVGLNEAVADASGCSIDASVRFVRLVEEQLNLQLLEKSQLAFLVDGQVQLIDRRQLREVIAAGQLTAETPYFDNTVAENGRLRQAWPAPAATTWLAKYFA</sequence>
<dbReference type="RefSeq" id="WP_226179320.1">
    <property type="nucleotide sequence ID" value="NZ_JAJADR010000007.1"/>
</dbReference>
<dbReference type="Proteomes" id="UP001165296">
    <property type="component" value="Unassembled WGS sequence"/>
</dbReference>
<keyword evidence="2" id="KW-1185">Reference proteome</keyword>
<dbReference type="EMBL" id="JAJADR010000007">
    <property type="protein sequence ID" value="MCB2410442.1"/>
    <property type="molecule type" value="Genomic_DNA"/>
</dbReference>
<accession>A0ABS8AXC6</accession>
<gene>
    <name evidence="1" type="ORF">LGH74_20790</name>
</gene>
<name>A0ABS8AXC6_9BACT</name>
<evidence type="ECO:0000313" key="1">
    <source>
        <dbReference type="EMBL" id="MCB2410442.1"/>
    </source>
</evidence>
<evidence type="ECO:0008006" key="3">
    <source>
        <dbReference type="Google" id="ProtNLM"/>
    </source>
</evidence>